<feature type="region of interest" description="Disordered" evidence="1">
    <location>
        <begin position="96"/>
        <end position="123"/>
    </location>
</feature>
<sequence length="188" mass="21512">MKRVQLLNNQDLVSTSVELLQYTSIRLVNRRVAAGKDRLRRDTADRRQRRGIPMQRGPSSISRNASGRMLPSQVTSRHWAGWPPDAVRYFGQDEMPREEAEGESDKPLLPSYKPVHKGHERRTRTTLTSCGRRKSQTIEFTRSMEKRWLCTFGALLRDCGGKRMRPLELHRGQSLAVHGNSMADLIGC</sequence>
<dbReference type="Proteomes" id="UP001243989">
    <property type="component" value="Unassembled WGS sequence"/>
</dbReference>
<accession>A0AAI9ZMV4</accession>
<feature type="compositionally biased region" description="Basic residues" evidence="1">
    <location>
        <begin position="114"/>
        <end position="123"/>
    </location>
</feature>
<feature type="compositionally biased region" description="Basic and acidic residues" evidence="1">
    <location>
        <begin position="96"/>
        <end position="106"/>
    </location>
</feature>
<proteinExistence type="predicted"/>
<gene>
    <name evidence="2" type="ORF">BDP81DRAFT_54109</name>
</gene>
<evidence type="ECO:0000256" key="1">
    <source>
        <dbReference type="SAM" id="MobiDB-lite"/>
    </source>
</evidence>
<dbReference type="GeneID" id="85480824"/>
<comment type="caution">
    <text evidence="2">The sequence shown here is derived from an EMBL/GenBank/DDBJ whole genome shotgun (WGS) entry which is preliminary data.</text>
</comment>
<feature type="compositionally biased region" description="Basic and acidic residues" evidence="1">
    <location>
        <begin position="36"/>
        <end position="46"/>
    </location>
</feature>
<dbReference type="AlphaFoldDB" id="A0AAI9ZMV4"/>
<name>A0AAI9ZMV4_9PEZI</name>
<organism evidence="2 3">
    <name type="scientific">Colletotrichum phormii</name>
    <dbReference type="NCBI Taxonomy" id="359342"/>
    <lineage>
        <taxon>Eukaryota</taxon>
        <taxon>Fungi</taxon>
        <taxon>Dikarya</taxon>
        <taxon>Ascomycota</taxon>
        <taxon>Pezizomycotina</taxon>
        <taxon>Sordariomycetes</taxon>
        <taxon>Hypocreomycetidae</taxon>
        <taxon>Glomerellales</taxon>
        <taxon>Glomerellaceae</taxon>
        <taxon>Colletotrichum</taxon>
        <taxon>Colletotrichum acutatum species complex</taxon>
    </lineage>
</organism>
<protein>
    <submittedName>
        <fullName evidence="2">Uncharacterized protein</fullName>
    </submittedName>
</protein>
<evidence type="ECO:0000313" key="3">
    <source>
        <dbReference type="Proteomes" id="UP001243989"/>
    </source>
</evidence>
<keyword evidence="3" id="KW-1185">Reference proteome</keyword>
<feature type="region of interest" description="Disordered" evidence="1">
    <location>
        <begin position="36"/>
        <end position="77"/>
    </location>
</feature>
<dbReference type="EMBL" id="JAHMHQ010000014">
    <property type="protein sequence ID" value="KAK1634873.1"/>
    <property type="molecule type" value="Genomic_DNA"/>
</dbReference>
<dbReference type="RefSeq" id="XP_060443480.1">
    <property type="nucleotide sequence ID" value="XM_060595962.1"/>
</dbReference>
<evidence type="ECO:0000313" key="2">
    <source>
        <dbReference type="EMBL" id="KAK1634873.1"/>
    </source>
</evidence>
<reference evidence="2" key="1">
    <citation type="submission" date="2021-06" db="EMBL/GenBank/DDBJ databases">
        <title>Comparative genomics, transcriptomics and evolutionary studies reveal genomic signatures of adaptation to plant cell wall in hemibiotrophic fungi.</title>
        <authorList>
            <consortium name="DOE Joint Genome Institute"/>
            <person name="Baroncelli R."/>
            <person name="Diaz J.F."/>
            <person name="Benocci T."/>
            <person name="Peng M."/>
            <person name="Battaglia E."/>
            <person name="Haridas S."/>
            <person name="Andreopoulos W."/>
            <person name="Labutti K."/>
            <person name="Pangilinan J."/>
            <person name="Floch G.L."/>
            <person name="Makela M.R."/>
            <person name="Henrissat B."/>
            <person name="Grigoriev I.V."/>
            <person name="Crouch J.A."/>
            <person name="De Vries R.P."/>
            <person name="Sukno S.A."/>
            <person name="Thon M.R."/>
        </authorList>
    </citation>
    <scope>NUCLEOTIDE SEQUENCE</scope>
    <source>
        <strain evidence="2">CBS 102054</strain>
    </source>
</reference>